<sequence length="99" mass="10963">MKIAAVCQSGLGSSFMVQMNIENVLKEENVDASDIEITHFDTGGLNEQSADYFFLGSDLADQASGLPKDRVYLLKSLIDKEELRGKVNDILDKENIQHS</sequence>
<name>A0A917S4G1_9BACL</name>
<keyword evidence="1" id="KW-0808">Transferase</keyword>
<protein>
    <submittedName>
        <fullName evidence="3">PTS lactose transporter subunit IIB</fullName>
    </submittedName>
</protein>
<dbReference type="PROSITE" id="PS51099">
    <property type="entry name" value="PTS_EIIB_TYPE_2"/>
    <property type="match status" value="1"/>
</dbReference>
<organism evidence="3 4">
    <name type="scientific">Sporolactobacillus putidus</name>
    <dbReference type="NCBI Taxonomy" id="492735"/>
    <lineage>
        <taxon>Bacteria</taxon>
        <taxon>Bacillati</taxon>
        <taxon>Bacillota</taxon>
        <taxon>Bacilli</taxon>
        <taxon>Bacillales</taxon>
        <taxon>Sporolactobacillaceae</taxon>
        <taxon>Sporolactobacillus</taxon>
    </lineage>
</organism>
<keyword evidence="4" id="KW-1185">Reference proteome</keyword>
<reference evidence="3" key="2">
    <citation type="submission" date="2020-09" db="EMBL/GenBank/DDBJ databases">
        <authorList>
            <person name="Sun Q."/>
            <person name="Ohkuma M."/>
        </authorList>
    </citation>
    <scope>NUCLEOTIDE SEQUENCE</scope>
    <source>
        <strain evidence="3">JCM 15325</strain>
    </source>
</reference>
<comment type="caution">
    <text evidence="3">The sequence shown here is derived from an EMBL/GenBank/DDBJ whole genome shotgun (WGS) entry which is preliminary data.</text>
</comment>
<dbReference type="GO" id="GO:0008982">
    <property type="term" value="F:protein-N(PI)-phosphohistidine-sugar phosphotransferase activity"/>
    <property type="evidence" value="ECO:0007669"/>
    <property type="project" value="InterPro"/>
</dbReference>
<dbReference type="EMBL" id="BMOK01000009">
    <property type="protein sequence ID" value="GGL57356.1"/>
    <property type="molecule type" value="Genomic_DNA"/>
</dbReference>
<dbReference type="InterPro" id="IPR013011">
    <property type="entry name" value="PTS_EIIB_2"/>
</dbReference>
<dbReference type="CDD" id="cd05563">
    <property type="entry name" value="PTS_IIB_ascorbate"/>
    <property type="match status" value="1"/>
</dbReference>
<gene>
    <name evidence="3" type="primary">pts34B</name>
    <name evidence="3" type="ORF">GCM10007968_21740</name>
</gene>
<dbReference type="InterPro" id="IPR036095">
    <property type="entry name" value="PTS_EIIB-like_sf"/>
</dbReference>
<evidence type="ECO:0000259" key="2">
    <source>
        <dbReference type="PROSITE" id="PS51099"/>
    </source>
</evidence>
<dbReference type="Pfam" id="PF02302">
    <property type="entry name" value="PTS_IIB"/>
    <property type="match status" value="1"/>
</dbReference>
<evidence type="ECO:0000313" key="4">
    <source>
        <dbReference type="Proteomes" id="UP000654670"/>
    </source>
</evidence>
<evidence type="ECO:0000256" key="1">
    <source>
        <dbReference type="ARBA" id="ARBA00022679"/>
    </source>
</evidence>
<dbReference type="RefSeq" id="WP_188803246.1">
    <property type="nucleotide sequence ID" value="NZ_BMOK01000009.1"/>
</dbReference>
<dbReference type="Gene3D" id="3.40.50.2300">
    <property type="match status" value="1"/>
</dbReference>
<dbReference type="GO" id="GO:0009401">
    <property type="term" value="P:phosphoenolpyruvate-dependent sugar phosphotransferase system"/>
    <property type="evidence" value="ECO:0007669"/>
    <property type="project" value="InterPro"/>
</dbReference>
<dbReference type="AlphaFoldDB" id="A0A917S4G1"/>
<evidence type="ECO:0000313" key="3">
    <source>
        <dbReference type="EMBL" id="GGL57356.1"/>
    </source>
</evidence>
<dbReference type="InterPro" id="IPR003501">
    <property type="entry name" value="PTS_EIIB_2/3"/>
</dbReference>
<reference evidence="3" key="1">
    <citation type="journal article" date="2014" name="Int. J. Syst. Evol. Microbiol.">
        <title>Complete genome sequence of Corynebacterium casei LMG S-19264T (=DSM 44701T), isolated from a smear-ripened cheese.</title>
        <authorList>
            <consortium name="US DOE Joint Genome Institute (JGI-PGF)"/>
            <person name="Walter F."/>
            <person name="Albersmeier A."/>
            <person name="Kalinowski J."/>
            <person name="Ruckert C."/>
        </authorList>
    </citation>
    <scope>NUCLEOTIDE SEQUENCE</scope>
    <source>
        <strain evidence="3">JCM 15325</strain>
    </source>
</reference>
<accession>A0A917S4G1</accession>
<dbReference type="Proteomes" id="UP000654670">
    <property type="component" value="Unassembled WGS sequence"/>
</dbReference>
<dbReference type="SUPFAM" id="SSF52794">
    <property type="entry name" value="PTS system IIB component-like"/>
    <property type="match status" value="1"/>
</dbReference>
<proteinExistence type="predicted"/>
<feature type="domain" description="PTS EIIB type-2" evidence="2">
    <location>
        <begin position="1"/>
        <end position="95"/>
    </location>
</feature>